<dbReference type="CDD" id="cd04182">
    <property type="entry name" value="GT_2_like_f"/>
    <property type="match status" value="1"/>
</dbReference>
<evidence type="ECO:0000259" key="1">
    <source>
        <dbReference type="Pfam" id="PF12804"/>
    </source>
</evidence>
<dbReference type="GO" id="GO:0016779">
    <property type="term" value="F:nucleotidyltransferase activity"/>
    <property type="evidence" value="ECO:0007669"/>
    <property type="project" value="UniProtKB-ARBA"/>
</dbReference>
<evidence type="ECO:0000313" key="3">
    <source>
        <dbReference type="Proteomes" id="UP000430202"/>
    </source>
</evidence>
<evidence type="ECO:0000313" key="2">
    <source>
        <dbReference type="EMBL" id="VXC23714.1"/>
    </source>
</evidence>
<dbReference type="PANTHER" id="PTHR43777">
    <property type="entry name" value="MOLYBDENUM COFACTOR CYTIDYLYLTRANSFERASE"/>
    <property type="match status" value="1"/>
</dbReference>
<name>A0A653XAW4_9FLAO</name>
<dbReference type="EMBL" id="CABWLR010000006">
    <property type="protein sequence ID" value="VXC23714.1"/>
    <property type="molecule type" value="Genomic_DNA"/>
</dbReference>
<reference evidence="2 3" key="1">
    <citation type="submission" date="2019-10" db="EMBL/GenBank/DDBJ databases">
        <authorList>
            <person name="Karimi E."/>
        </authorList>
    </citation>
    <scope>NUCLEOTIDE SEQUENCE [LARGE SCALE GENOMIC DNA]</scope>
    <source>
        <strain evidence="2">Maribacter sp. 151</strain>
    </source>
</reference>
<protein>
    <recommendedName>
        <fullName evidence="1">MobA-like NTP transferase domain-containing protein</fullName>
    </recommendedName>
</protein>
<keyword evidence="3" id="KW-1185">Reference proteome</keyword>
<sequence length="205" mass="22871">MPLQIAVLIMAAGASTRMKGIKQLMPWKDSNFLLETIKTVQKCHVLNITIVLGSNAELISNQCQLNDLDVHVITNTNWAEGLGNSIAHAVKVKLQQQETYDGILICLADQPLLSHEYLNKVINEFEKHPEKIIGTNYGKRVGVPALFPKIYFSELSKLKGDSGAKLFLNKQSESIISLQANKQIIDIDTNAEYEQLMAHTNKTKI</sequence>
<organism evidence="2 3">
    <name type="scientific">Maribacter litoralis</name>
    <dbReference type="NCBI Taxonomy" id="2059726"/>
    <lineage>
        <taxon>Bacteria</taxon>
        <taxon>Pseudomonadati</taxon>
        <taxon>Bacteroidota</taxon>
        <taxon>Flavobacteriia</taxon>
        <taxon>Flavobacteriales</taxon>
        <taxon>Flavobacteriaceae</taxon>
        <taxon>Maribacter</taxon>
    </lineage>
</organism>
<dbReference type="Pfam" id="PF12804">
    <property type="entry name" value="NTP_transf_3"/>
    <property type="match status" value="1"/>
</dbReference>
<dbReference type="InterPro" id="IPR029044">
    <property type="entry name" value="Nucleotide-diphossugar_trans"/>
</dbReference>
<dbReference type="Proteomes" id="UP000430202">
    <property type="component" value="Unassembled WGS sequence"/>
</dbReference>
<feature type="domain" description="MobA-like NTP transferase" evidence="1">
    <location>
        <begin position="7"/>
        <end position="171"/>
    </location>
</feature>
<accession>A0A653XAW4</accession>
<dbReference type="Gene3D" id="3.90.550.10">
    <property type="entry name" value="Spore Coat Polysaccharide Biosynthesis Protein SpsA, Chain A"/>
    <property type="match status" value="1"/>
</dbReference>
<gene>
    <name evidence="2" type="ORF">MARI151_60397</name>
</gene>
<proteinExistence type="predicted"/>
<dbReference type="SUPFAM" id="SSF53448">
    <property type="entry name" value="Nucleotide-diphospho-sugar transferases"/>
    <property type="match status" value="1"/>
</dbReference>
<dbReference type="RefSeq" id="WP_159304009.1">
    <property type="nucleotide sequence ID" value="NZ_LR733271.1"/>
</dbReference>
<dbReference type="AlphaFoldDB" id="A0A653XAW4"/>
<dbReference type="InterPro" id="IPR025877">
    <property type="entry name" value="MobA-like_NTP_Trfase"/>
</dbReference>
<dbReference type="PANTHER" id="PTHR43777:SF1">
    <property type="entry name" value="MOLYBDENUM COFACTOR CYTIDYLYLTRANSFERASE"/>
    <property type="match status" value="1"/>
</dbReference>